<dbReference type="Proteomes" id="UP000297535">
    <property type="component" value="Unassembled WGS sequence"/>
</dbReference>
<gene>
    <name evidence="1" type="ORF">EU555_33045</name>
</gene>
<evidence type="ECO:0000313" key="2">
    <source>
        <dbReference type="Proteomes" id="UP000297535"/>
    </source>
</evidence>
<accession>A0A4Z0NDF9</accession>
<protein>
    <submittedName>
        <fullName evidence="1">Uncharacterized protein</fullName>
    </submittedName>
</protein>
<comment type="caution">
    <text evidence="1">The sequence shown here is derived from an EMBL/GenBank/DDBJ whole genome shotgun (WGS) entry which is preliminary data.</text>
</comment>
<dbReference type="AlphaFoldDB" id="A0A4Z0NDF9"/>
<dbReference type="OrthoDB" id="8239736at2"/>
<reference evidence="1 2" key="1">
    <citation type="submission" date="2019-04" db="EMBL/GenBank/DDBJ databases">
        <authorList>
            <person name="Feng G."/>
            <person name="Zhu H."/>
        </authorList>
    </citation>
    <scope>NUCLEOTIDE SEQUENCE [LARGE SCALE GENOMIC DNA]</scope>
    <source>
        <strain evidence="1 2">6HR-1</strain>
    </source>
</reference>
<dbReference type="RefSeq" id="WP_135419576.1">
    <property type="nucleotide sequence ID" value="NZ_SRLB01000049.1"/>
</dbReference>
<dbReference type="Gene3D" id="1.10.10.1920">
    <property type="match status" value="1"/>
</dbReference>
<keyword evidence="2" id="KW-1185">Reference proteome</keyword>
<name>A0A4Z0NDF9_9HYPH</name>
<sequence>MMIYKGDPDADRHAYALATNSWKAQGKVLDREDVVDAVKSVFDMAADGECPQCAHQMADD</sequence>
<evidence type="ECO:0000313" key="1">
    <source>
        <dbReference type="EMBL" id="TGD93717.1"/>
    </source>
</evidence>
<dbReference type="InterPro" id="IPR048532">
    <property type="entry name" value="ea8_5-like_sf"/>
</dbReference>
<dbReference type="EMBL" id="SRLB01000049">
    <property type="protein sequence ID" value="TGD93717.1"/>
    <property type="molecule type" value="Genomic_DNA"/>
</dbReference>
<proteinExistence type="predicted"/>
<organism evidence="1 2">
    <name type="scientific">Methylobacterium nonmethylotrophicum</name>
    <dbReference type="NCBI Taxonomy" id="1141884"/>
    <lineage>
        <taxon>Bacteria</taxon>
        <taxon>Pseudomonadati</taxon>
        <taxon>Pseudomonadota</taxon>
        <taxon>Alphaproteobacteria</taxon>
        <taxon>Hyphomicrobiales</taxon>
        <taxon>Methylobacteriaceae</taxon>
        <taxon>Methylobacterium</taxon>
    </lineage>
</organism>